<dbReference type="EMBL" id="KN823120">
    <property type="protein sequence ID" value="KIO22048.1"/>
    <property type="molecule type" value="Genomic_DNA"/>
</dbReference>
<proteinExistence type="predicted"/>
<name>A0A0C3KKV1_9AGAM</name>
<reference evidence="2" key="2">
    <citation type="submission" date="2015-01" db="EMBL/GenBank/DDBJ databases">
        <title>Evolutionary Origins and Diversification of the Mycorrhizal Mutualists.</title>
        <authorList>
            <consortium name="DOE Joint Genome Institute"/>
            <consortium name="Mycorrhizal Genomics Consortium"/>
            <person name="Kohler A."/>
            <person name="Kuo A."/>
            <person name="Nagy L.G."/>
            <person name="Floudas D."/>
            <person name="Copeland A."/>
            <person name="Barry K.W."/>
            <person name="Cichocki N."/>
            <person name="Veneault-Fourrey C."/>
            <person name="LaButti K."/>
            <person name="Lindquist E.A."/>
            <person name="Lipzen A."/>
            <person name="Lundell T."/>
            <person name="Morin E."/>
            <person name="Murat C."/>
            <person name="Riley R."/>
            <person name="Ohm R."/>
            <person name="Sun H."/>
            <person name="Tunlid A."/>
            <person name="Henrissat B."/>
            <person name="Grigoriev I.V."/>
            <person name="Hibbett D.S."/>
            <person name="Martin F."/>
        </authorList>
    </citation>
    <scope>NUCLEOTIDE SEQUENCE [LARGE SCALE GENOMIC DNA]</scope>
    <source>
        <strain evidence="2">MUT 4182</strain>
    </source>
</reference>
<dbReference type="STRING" id="1051891.A0A0C3KKV1"/>
<protein>
    <recommendedName>
        <fullName evidence="3">F-box domain-containing protein</fullName>
    </recommendedName>
</protein>
<reference evidence="1 2" key="1">
    <citation type="submission" date="2014-04" db="EMBL/GenBank/DDBJ databases">
        <authorList>
            <consortium name="DOE Joint Genome Institute"/>
            <person name="Kuo A."/>
            <person name="Girlanda M."/>
            <person name="Perotto S."/>
            <person name="Kohler A."/>
            <person name="Nagy L.G."/>
            <person name="Floudas D."/>
            <person name="Copeland A."/>
            <person name="Barry K.W."/>
            <person name="Cichocki N."/>
            <person name="Veneault-Fourrey C."/>
            <person name="LaButti K."/>
            <person name="Lindquist E.A."/>
            <person name="Lipzen A."/>
            <person name="Lundell T."/>
            <person name="Morin E."/>
            <person name="Murat C."/>
            <person name="Sun H."/>
            <person name="Tunlid A."/>
            <person name="Henrissat B."/>
            <person name="Grigoriev I.V."/>
            <person name="Hibbett D.S."/>
            <person name="Martin F."/>
            <person name="Nordberg H.P."/>
            <person name="Cantor M.N."/>
            <person name="Hua S.X."/>
        </authorList>
    </citation>
    <scope>NUCLEOTIDE SEQUENCE [LARGE SCALE GENOMIC DNA]</scope>
    <source>
        <strain evidence="1 2">MUT 4182</strain>
    </source>
</reference>
<dbReference type="HOGENOM" id="CLU_1235829_0_0_1"/>
<evidence type="ECO:0000313" key="2">
    <source>
        <dbReference type="Proteomes" id="UP000054248"/>
    </source>
</evidence>
<dbReference type="InterPro" id="IPR032675">
    <property type="entry name" value="LRR_dom_sf"/>
</dbReference>
<dbReference type="Gene3D" id="3.80.10.10">
    <property type="entry name" value="Ribonuclease Inhibitor"/>
    <property type="match status" value="1"/>
</dbReference>
<dbReference type="OrthoDB" id="2269034at2759"/>
<gene>
    <name evidence="1" type="ORF">M407DRAFT_28395</name>
</gene>
<keyword evidence="2" id="KW-1185">Reference proteome</keyword>
<sequence>MEPFRRDPASDLAENISAATIAKTSVDSVIDSLRSAMNPVHTIVELLSLLDIDRETDVVVAAQELFSNLLAQRLTALRRQLDTVLPINKPPDEIPAHIISLSIHSQPWRISTLHGLASVCSRWWRIIITTPSLWASARLSEKPELAVKMSKELPLTIHVEEAHPSELERFIAITRPHAHRWQSVFVEAHFTDHLLHHIAFQLPRLKELRFEYTANRGGRGRESL</sequence>
<organism evidence="1 2">
    <name type="scientific">Tulasnella calospora MUT 4182</name>
    <dbReference type="NCBI Taxonomy" id="1051891"/>
    <lineage>
        <taxon>Eukaryota</taxon>
        <taxon>Fungi</taxon>
        <taxon>Dikarya</taxon>
        <taxon>Basidiomycota</taxon>
        <taxon>Agaricomycotina</taxon>
        <taxon>Agaricomycetes</taxon>
        <taxon>Cantharellales</taxon>
        <taxon>Tulasnellaceae</taxon>
        <taxon>Tulasnella</taxon>
    </lineage>
</organism>
<evidence type="ECO:0000313" key="1">
    <source>
        <dbReference type="EMBL" id="KIO22048.1"/>
    </source>
</evidence>
<dbReference type="AlphaFoldDB" id="A0A0C3KKV1"/>
<dbReference type="Proteomes" id="UP000054248">
    <property type="component" value="Unassembled WGS sequence"/>
</dbReference>
<accession>A0A0C3KKV1</accession>
<evidence type="ECO:0008006" key="3">
    <source>
        <dbReference type="Google" id="ProtNLM"/>
    </source>
</evidence>